<dbReference type="InterPro" id="IPR002708">
    <property type="entry name" value="HcyBio"/>
</dbReference>
<feature type="non-terminal residue" evidence="2">
    <location>
        <position position="1"/>
    </location>
</feature>
<dbReference type="InterPro" id="IPR017896">
    <property type="entry name" value="4Fe4S_Fe-S-bd"/>
</dbReference>
<comment type="caution">
    <text evidence="2">The sequence shown here is derived from an EMBL/GenBank/DDBJ whole genome shotgun (WGS) entry which is preliminary data.</text>
</comment>
<dbReference type="Gene3D" id="3.30.70.20">
    <property type="match status" value="1"/>
</dbReference>
<evidence type="ECO:0000313" key="2">
    <source>
        <dbReference type="EMBL" id="GAH70809.1"/>
    </source>
</evidence>
<dbReference type="SUPFAM" id="SSF54862">
    <property type="entry name" value="4Fe-4S ferredoxins"/>
    <property type="match status" value="1"/>
</dbReference>
<dbReference type="PROSITE" id="PS51379">
    <property type="entry name" value="4FE4S_FER_2"/>
    <property type="match status" value="2"/>
</dbReference>
<evidence type="ECO:0000259" key="1">
    <source>
        <dbReference type="PROSITE" id="PS51379"/>
    </source>
</evidence>
<proteinExistence type="predicted"/>
<feature type="domain" description="4Fe-4S ferredoxin-type" evidence="1">
    <location>
        <begin position="112"/>
        <end position="142"/>
    </location>
</feature>
<accession>X1IXJ0</accession>
<organism evidence="2">
    <name type="scientific">marine sediment metagenome</name>
    <dbReference type="NCBI Taxonomy" id="412755"/>
    <lineage>
        <taxon>unclassified sequences</taxon>
        <taxon>metagenomes</taxon>
        <taxon>ecological metagenomes</taxon>
    </lineage>
</organism>
<reference evidence="2" key="1">
    <citation type="journal article" date="2014" name="Front. Microbiol.">
        <title>High frequency of phylogenetically diverse reductive dehalogenase-homologous genes in deep subseafloor sedimentary metagenomes.</title>
        <authorList>
            <person name="Kawai M."/>
            <person name="Futagami T."/>
            <person name="Toyoda A."/>
            <person name="Takaki Y."/>
            <person name="Nishi S."/>
            <person name="Hori S."/>
            <person name="Arai W."/>
            <person name="Tsubouchi T."/>
            <person name="Morono Y."/>
            <person name="Uchiyama I."/>
            <person name="Ito T."/>
            <person name="Fujiyama A."/>
            <person name="Inagaki F."/>
            <person name="Takami H."/>
        </authorList>
    </citation>
    <scope>NUCLEOTIDE SEQUENCE</scope>
    <source>
        <strain evidence="2">Expedition CK06-06</strain>
    </source>
</reference>
<sequence length="225" mass="24864">PEFESFGVGSPVLVNGNIGYLIGPGTRNYIAKPNMMTISPFSGMKPEFMGAFKTSYGLEPICSLALPIPILNENVFNNLVKSDKDVKLNILSLVGREKVGEITYGDVWDNNFRMKFNAEVCKRCEKCDVIDKCPTNAFIIKGGIISGIDRSRCFNCGNCTHLCPEAFELDLKRIKFEGSEIPVVLRQSDRHGAIQLAKQLKSMILSGDFPLKKSTSSLKFAEAVK</sequence>
<gene>
    <name evidence="2" type="ORF">S03H2_45410</name>
</gene>
<dbReference type="Pfam" id="PF01837">
    <property type="entry name" value="HcyBio"/>
    <property type="match status" value="1"/>
</dbReference>
<name>X1IXJ0_9ZZZZ</name>
<dbReference type="AlphaFoldDB" id="X1IXJ0"/>
<protein>
    <recommendedName>
        <fullName evidence="1">4Fe-4S ferredoxin-type domain-containing protein</fullName>
    </recommendedName>
</protein>
<dbReference type="EMBL" id="BARU01028453">
    <property type="protein sequence ID" value="GAH70809.1"/>
    <property type="molecule type" value="Genomic_DNA"/>
</dbReference>
<feature type="domain" description="4Fe-4S ferredoxin-type" evidence="1">
    <location>
        <begin position="143"/>
        <end position="172"/>
    </location>
</feature>
<dbReference type="InterPro" id="IPR017900">
    <property type="entry name" value="4Fe4S_Fe_S_CS"/>
</dbReference>
<dbReference type="PROSITE" id="PS00198">
    <property type="entry name" value="4FE4S_FER_1"/>
    <property type="match status" value="1"/>
</dbReference>